<reference evidence="2" key="1">
    <citation type="journal article" date="2018" name="DNA Res.">
        <title>Multiple hybrid de novo genome assembly of finger millet, an orphan allotetraploid crop.</title>
        <authorList>
            <person name="Hatakeyama M."/>
            <person name="Aluri S."/>
            <person name="Balachadran M.T."/>
            <person name="Sivarajan S.R."/>
            <person name="Patrignani A."/>
            <person name="Gruter S."/>
            <person name="Poveda L."/>
            <person name="Shimizu-Inatsugi R."/>
            <person name="Baeten J."/>
            <person name="Francoijs K.J."/>
            <person name="Nataraja K.N."/>
            <person name="Reddy Y.A.N."/>
            <person name="Phadnis S."/>
            <person name="Ravikumar R.L."/>
            <person name="Schlapbach R."/>
            <person name="Sreeman S.M."/>
            <person name="Shimizu K.K."/>
        </authorList>
    </citation>
    <scope>NUCLEOTIDE SEQUENCE</scope>
</reference>
<protein>
    <recommendedName>
        <fullName evidence="1">Protein phosphatase</fullName>
        <ecNumber evidence="1">3.1.3.16</ecNumber>
    </recommendedName>
</protein>
<comment type="cofactor">
    <cofactor evidence="1">
        <name>Mn(2+)</name>
        <dbReference type="ChEBI" id="CHEBI:29035"/>
    </cofactor>
</comment>
<evidence type="ECO:0000256" key="1">
    <source>
        <dbReference type="RuleBase" id="RU366020"/>
    </source>
</evidence>
<keyword evidence="1" id="KW-0378">Hydrolase</keyword>
<comment type="caution">
    <text evidence="2">The sequence shown here is derived from an EMBL/GenBank/DDBJ whole genome shotgun (WGS) entry which is preliminary data.</text>
</comment>
<evidence type="ECO:0000313" key="2">
    <source>
        <dbReference type="EMBL" id="GJN21651.1"/>
    </source>
</evidence>
<sequence>MDAASCYVQHHDEDAHFVHAEAGVIGVTDAVSAFRKDGADRLAPRHDSAVVHRSASQQHRFSCPFQLRSKGGDGVGDGEVGGAPVAEGDVVVVGTDTDGLFDNVFDAELERVVTKGAEMGLSPQGMAIAAGHLH</sequence>
<dbReference type="EMBL" id="BQKI01000075">
    <property type="protein sequence ID" value="GJN21651.1"/>
    <property type="molecule type" value="Genomic_DNA"/>
</dbReference>
<dbReference type="AlphaFoldDB" id="A0AAV5EGM7"/>
<comment type="similarity">
    <text evidence="1">Belongs to the PP2C family.</text>
</comment>
<gene>
    <name evidence="2" type="primary">gb09149</name>
    <name evidence="2" type="ORF">PR202_gb09149</name>
</gene>
<keyword evidence="3" id="KW-1185">Reference proteome</keyword>
<comment type="cofactor">
    <cofactor evidence="1">
        <name>Mg(2+)</name>
        <dbReference type="ChEBI" id="CHEBI:18420"/>
    </cofactor>
</comment>
<keyword evidence="1" id="KW-0479">Metal-binding</keyword>
<dbReference type="EC" id="3.1.3.16" evidence="1"/>
<keyword evidence="1" id="KW-0464">Manganese</keyword>
<dbReference type="PANTHER" id="PTHR12320">
    <property type="entry name" value="PROTEIN PHOSPHATASE 2C"/>
    <property type="match status" value="1"/>
</dbReference>
<keyword evidence="1" id="KW-0904">Protein phosphatase</keyword>
<keyword evidence="1" id="KW-0460">Magnesium</keyword>
<dbReference type="GO" id="GO:0046872">
    <property type="term" value="F:metal ion binding"/>
    <property type="evidence" value="ECO:0007669"/>
    <property type="project" value="UniProtKB-UniRule"/>
</dbReference>
<reference evidence="2" key="2">
    <citation type="submission" date="2021-12" db="EMBL/GenBank/DDBJ databases">
        <title>Resequencing data analysis of finger millet.</title>
        <authorList>
            <person name="Hatakeyama M."/>
            <person name="Aluri S."/>
            <person name="Balachadran M.T."/>
            <person name="Sivarajan S.R."/>
            <person name="Poveda L."/>
            <person name="Shimizu-Inatsugi R."/>
            <person name="Schlapbach R."/>
            <person name="Sreeman S.M."/>
            <person name="Shimizu K.K."/>
        </authorList>
    </citation>
    <scope>NUCLEOTIDE SEQUENCE</scope>
</reference>
<accession>A0AAV5EGM7</accession>
<organism evidence="2 3">
    <name type="scientific">Eleusine coracana subsp. coracana</name>
    <dbReference type="NCBI Taxonomy" id="191504"/>
    <lineage>
        <taxon>Eukaryota</taxon>
        <taxon>Viridiplantae</taxon>
        <taxon>Streptophyta</taxon>
        <taxon>Embryophyta</taxon>
        <taxon>Tracheophyta</taxon>
        <taxon>Spermatophyta</taxon>
        <taxon>Magnoliopsida</taxon>
        <taxon>Liliopsida</taxon>
        <taxon>Poales</taxon>
        <taxon>Poaceae</taxon>
        <taxon>PACMAD clade</taxon>
        <taxon>Chloridoideae</taxon>
        <taxon>Cynodonteae</taxon>
        <taxon>Eleusininae</taxon>
        <taxon>Eleusine</taxon>
    </lineage>
</organism>
<evidence type="ECO:0000313" key="3">
    <source>
        <dbReference type="Proteomes" id="UP001054889"/>
    </source>
</evidence>
<dbReference type="Proteomes" id="UP001054889">
    <property type="component" value="Unassembled WGS sequence"/>
</dbReference>
<dbReference type="PANTHER" id="PTHR12320:SF81">
    <property type="entry name" value="PROTEIN PHOSPHATASE 2C 23-RELATED"/>
    <property type="match status" value="1"/>
</dbReference>
<comment type="catalytic activity">
    <reaction evidence="1">
        <text>O-phospho-L-seryl-[protein] + H2O = L-seryl-[protein] + phosphate</text>
        <dbReference type="Rhea" id="RHEA:20629"/>
        <dbReference type="Rhea" id="RHEA-COMP:9863"/>
        <dbReference type="Rhea" id="RHEA-COMP:11604"/>
        <dbReference type="ChEBI" id="CHEBI:15377"/>
        <dbReference type="ChEBI" id="CHEBI:29999"/>
        <dbReference type="ChEBI" id="CHEBI:43474"/>
        <dbReference type="ChEBI" id="CHEBI:83421"/>
        <dbReference type="EC" id="3.1.3.16"/>
    </reaction>
</comment>
<name>A0AAV5EGM7_ELECO</name>
<dbReference type="InterPro" id="IPR039123">
    <property type="entry name" value="PPTC7"/>
</dbReference>
<dbReference type="GO" id="GO:0004722">
    <property type="term" value="F:protein serine/threonine phosphatase activity"/>
    <property type="evidence" value="ECO:0007669"/>
    <property type="project" value="UniProtKB-EC"/>
</dbReference>
<proteinExistence type="inferred from homology"/>
<comment type="catalytic activity">
    <reaction evidence="1">
        <text>O-phospho-L-threonyl-[protein] + H2O = L-threonyl-[protein] + phosphate</text>
        <dbReference type="Rhea" id="RHEA:47004"/>
        <dbReference type="Rhea" id="RHEA-COMP:11060"/>
        <dbReference type="Rhea" id="RHEA-COMP:11605"/>
        <dbReference type="ChEBI" id="CHEBI:15377"/>
        <dbReference type="ChEBI" id="CHEBI:30013"/>
        <dbReference type="ChEBI" id="CHEBI:43474"/>
        <dbReference type="ChEBI" id="CHEBI:61977"/>
        <dbReference type="EC" id="3.1.3.16"/>
    </reaction>
</comment>